<accession>A0A921LP55</accession>
<dbReference type="Proteomes" id="UP000782880">
    <property type="component" value="Unassembled WGS sequence"/>
</dbReference>
<dbReference type="EMBL" id="DYVE01000202">
    <property type="protein sequence ID" value="HJG28527.1"/>
    <property type="molecule type" value="Genomic_DNA"/>
</dbReference>
<protein>
    <recommendedName>
        <fullName evidence="3">VWFA domain-containing protein</fullName>
    </recommendedName>
</protein>
<dbReference type="Gene3D" id="3.40.50.410">
    <property type="entry name" value="von Willebrand factor, type A domain"/>
    <property type="match status" value="1"/>
</dbReference>
<sequence length="215" mass="23951">MKKNLTELVFILDRSGSMHGLEADTIGGFNSMLKKQQSEPGEAYVSTVLFDDKAEVLHDRARLENVRPMTEKEYYVRGCTALLDAVGGAIHHIGNIHKYARPEDVPEHTLFVITTDGMENASRRYTVPQIKAMIQRQKEKYGWEFLFLGANIDAVETAGSLGIAPDRAVNYHNDSAGTQLNYATVSAAVSAVRSHATLSPHWKDAIEQDFRSRKS</sequence>
<gene>
    <name evidence="1" type="ORF">K8V20_07780</name>
</gene>
<evidence type="ECO:0000313" key="1">
    <source>
        <dbReference type="EMBL" id="HJG28527.1"/>
    </source>
</evidence>
<organism evidence="1 2">
    <name type="scientific">Subdoligranulum variabile</name>
    <dbReference type="NCBI Taxonomy" id="214851"/>
    <lineage>
        <taxon>Bacteria</taxon>
        <taxon>Bacillati</taxon>
        <taxon>Bacillota</taxon>
        <taxon>Clostridia</taxon>
        <taxon>Eubacteriales</taxon>
        <taxon>Oscillospiraceae</taxon>
        <taxon>Subdoligranulum</taxon>
    </lineage>
</organism>
<dbReference type="SUPFAM" id="SSF53300">
    <property type="entry name" value="vWA-like"/>
    <property type="match status" value="1"/>
</dbReference>
<evidence type="ECO:0000313" key="2">
    <source>
        <dbReference type="Proteomes" id="UP000782880"/>
    </source>
</evidence>
<evidence type="ECO:0008006" key="3">
    <source>
        <dbReference type="Google" id="ProtNLM"/>
    </source>
</evidence>
<comment type="caution">
    <text evidence="1">The sequence shown here is derived from an EMBL/GenBank/DDBJ whole genome shotgun (WGS) entry which is preliminary data.</text>
</comment>
<reference evidence="1" key="1">
    <citation type="journal article" date="2021" name="PeerJ">
        <title>Extensive microbial diversity within the chicken gut microbiome revealed by metagenomics and culture.</title>
        <authorList>
            <person name="Gilroy R."/>
            <person name="Ravi A."/>
            <person name="Getino M."/>
            <person name="Pursley I."/>
            <person name="Horton D.L."/>
            <person name="Alikhan N.F."/>
            <person name="Baker D."/>
            <person name="Gharbi K."/>
            <person name="Hall N."/>
            <person name="Watson M."/>
            <person name="Adriaenssens E.M."/>
            <person name="Foster-Nyarko E."/>
            <person name="Jarju S."/>
            <person name="Secka A."/>
            <person name="Antonio M."/>
            <person name="Oren A."/>
            <person name="Chaudhuri R.R."/>
            <person name="La Ragione R."/>
            <person name="Hildebrand F."/>
            <person name="Pallen M.J."/>
        </authorList>
    </citation>
    <scope>NUCLEOTIDE SEQUENCE</scope>
    <source>
        <strain evidence="1">ChiBcec21-2208</strain>
    </source>
</reference>
<dbReference type="AlphaFoldDB" id="A0A921LP55"/>
<name>A0A921LP55_9FIRM</name>
<proteinExistence type="predicted"/>
<reference evidence="1" key="2">
    <citation type="submission" date="2021-09" db="EMBL/GenBank/DDBJ databases">
        <authorList>
            <person name="Gilroy R."/>
        </authorList>
    </citation>
    <scope>NUCLEOTIDE SEQUENCE</scope>
    <source>
        <strain evidence="1">ChiBcec21-2208</strain>
    </source>
</reference>
<dbReference type="InterPro" id="IPR036465">
    <property type="entry name" value="vWFA_dom_sf"/>
</dbReference>